<keyword evidence="1" id="KW-0812">Transmembrane</keyword>
<dbReference type="Proteomes" id="UP000619743">
    <property type="component" value="Unassembled WGS sequence"/>
</dbReference>
<dbReference type="AlphaFoldDB" id="A0A8J2U2W2"/>
<evidence type="ECO:0000256" key="2">
    <source>
        <dbReference type="NCBIfam" id="TIGR00210"/>
    </source>
</evidence>
<protein>
    <recommendedName>
        <fullName evidence="1 2">Sodium/glutamate symporter</fullName>
    </recommendedName>
</protein>
<keyword evidence="1" id="KW-0029">Amino-acid transport</keyword>
<feature type="transmembrane region" description="Helical" evidence="1">
    <location>
        <begin position="129"/>
        <end position="150"/>
    </location>
</feature>
<name>A0A8J2U2W2_9GAMM</name>
<feature type="transmembrane region" description="Helical" evidence="1">
    <location>
        <begin position="306"/>
        <end position="329"/>
    </location>
</feature>
<feature type="transmembrane region" description="Helical" evidence="1">
    <location>
        <begin position="162"/>
        <end position="186"/>
    </location>
</feature>
<feature type="transmembrane region" description="Helical" evidence="1">
    <location>
        <begin position="96"/>
        <end position="117"/>
    </location>
</feature>
<gene>
    <name evidence="1 3" type="primary">gltS</name>
    <name evidence="3" type="ORF">GCM10011369_08070</name>
</gene>
<keyword evidence="1" id="KW-1133">Transmembrane helix</keyword>
<keyword evidence="1" id="KW-1003">Cell membrane</keyword>
<keyword evidence="1" id="KW-0406">Ion transport</keyword>
<keyword evidence="1" id="KW-0472">Membrane</keyword>
<dbReference type="GO" id="GO:0015501">
    <property type="term" value="F:glutamate:sodium symporter activity"/>
    <property type="evidence" value="ECO:0007669"/>
    <property type="project" value="UniProtKB-UniRule"/>
</dbReference>
<accession>A0A8J2U2W2</accession>
<feature type="transmembrane region" description="Helical" evidence="1">
    <location>
        <begin position="41"/>
        <end position="60"/>
    </location>
</feature>
<feature type="transmembrane region" description="Helical" evidence="1">
    <location>
        <begin position="278"/>
        <end position="300"/>
    </location>
</feature>
<comment type="subcellular location">
    <subcellularLocation>
        <location evidence="1">Cell inner membrane</location>
        <topology evidence="1">Multi-pass membrane protein</topology>
    </subcellularLocation>
</comment>
<reference evidence="4" key="1">
    <citation type="journal article" date="2019" name="Int. J. Syst. Evol. Microbiol.">
        <title>The Global Catalogue of Microorganisms (GCM) 10K type strain sequencing project: providing services to taxonomists for standard genome sequencing and annotation.</title>
        <authorList>
            <consortium name="The Broad Institute Genomics Platform"/>
            <consortium name="The Broad Institute Genome Sequencing Center for Infectious Disease"/>
            <person name="Wu L."/>
            <person name="Ma J."/>
        </authorList>
    </citation>
    <scope>NUCLEOTIDE SEQUENCE [LARGE SCALE GENOMIC DNA]</scope>
    <source>
        <strain evidence="4">CGMCC 1.10130</strain>
    </source>
</reference>
<evidence type="ECO:0000313" key="4">
    <source>
        <dbReference type="Proteomes" id="UP000619743"/>
    </source>
</evidence>
<organism evidence="3 4">
    <name type="scientific">Neiella marina</name>
    <dbReference type="NCBI Taxonomy" id="508461"/>
    <lineage>
        <taxon>Bacteria</taxon>
        <taxon>Pseudomonadati</taxon>
        <taxon>Pseudomonadota</taxon>
        <taxon>Gammaproteobacteria</taxon>
        <taxon>Alteromonadales</taxon>
        <taxon>Echinimonadaceae</taxon>
        <taxon>Neiella</taxon>
    </lineage>
</organism>
<keyword evidence="1" id="KW-0813">Transport</keyword>
<feature type="transmembrane region" description="Helical" evidence="1">
    <location>
        <begin position="9"/>
        <end position="29"/>
    </location>
</feature>
<dbReference type="GO" id="GO:0015813">
    <property type="term" value="P:L-glutamate transmembrane transport"/>
    <property type="evidence" value="ECO:0007669"/>
    <property type="project" value="UniProtKB-UniRule"/>
</dbReference>
<dbReference type="GO" id="GO:0005886">
    <property type="term" value="C:plasma membrane"/>
    <property type="evidence" value="ECO:0007669"/>
    <property type="project" value="UniProtKB-SubCell"/>
</dbReference>
<dbReference type="EMBL" id="BMDX01000003">
    <property type="protein sequence ID" value="GGA68845.1"/>
    <property type="molecule type" value="Genomic_DNA"/>
</dbReference>
<keyword evidence="1" id="KW-0915">Sodium</keyword>
<keyword evidence="1" id="KW-0769">Symport</keyword>
<dbReference type="Pfam" id="PF03616">
    <property type="entry name" value="Glt_symporter"/>
    <property type="match status" value="1"/>
</dbReference>
<comment type="caution">
    <text evidence="3">The sequence shown here is derived from an EMBL/GenBank/DDBJ whole genome shotgun (WGS) entry which is preliminary data.</text>
</comment>
<dbReference type="OrthoDB" id="4921038at2"/>
<dbReference type="PANTHER" id="PTHR36178:SF1">
    <property type="entry name" value="SODIUM_GLUTAMATE SYMPORTER"/>
    <property type="match status" value="1"/>
</dbReference>
<keyword evidence="4" id="KW-1185">Reference proteome</keyword>
<dbReference type="PANTHER" id="PTHR36178">
    <property type="entry name" value="SLR0625 PROTEIN"/>
    <property type="match status" value="1"/>
</dbReference>
<sequence>MESLQVHGFVAFTLTIVLLFIGKVAIMRYQVLRTYSIPEPVIGGFLCAIVVALIYAVADIQINFQLDVRDWLLLYFFAGIGLRSDIKTLLSGGKPLAILVLLAVVYIILQNLIGIGAATGFGLDPKTGLMAGSISLIGGVGTTLAWAPTFVEDLGITNGMEIGVAANTIGLISACCLGGPIASYLINKHKLKTGSHEDLDVGVAHDKTHTKIEHYAILWAWMWLNVALIMGHFLDVWLTDLGVQLPKFVSCLIAGIFIRNAIAPLFPKLRWPGQEQGLALISDICLGMFLTMALMSLQIWELKGSLLFLGTVMTFQILLSVVFTVFVVFKVMGKDYEATVICSGFGGITLGSTATAIANMTAVSHQYGAAHRAFIVVPLVCGFFVDIVNAIIISFFVGL</sequence>
<feature type="transmembrane region" description="Helical" evidence="1">
    <location>
        <begin position="374"/>
        <end position="397"/>
    </location>
</feature>
<keyword evidence="1" id="KW-0739">Sodium transport</keyword>
<proteinExistence type="inferred from homology"/>
<feature type="transmembrane region" description="Helical" evidence="1">
    <location>
        <begin position="341"/>
        <end position="362"/>
    </location>
</feature>
<evidence type="ECO:0000256" key="1">
    <source>
        <dbReference type="HAMAP-Rule" id="MF_02062"/>
    </source>
</evidence>
<keyword evidence="1" id="KW-0997">Cell inner membrane</keyword>
<dbReference type="InterPro" id="IPR004445">
    <property type="entry name" value="GltS"/>
</dbReference>
<feature type="transmembrane region" description="Helical" evidence="1">
    <location>
        <begin position="215"/>
        <end position="234"/>
    </location>
</feature>
<comment type="similarity">
    <text evidence="1">Belongs to the glutamate:Na(+) symporter (ESS) (TC 2.A.27) family.</text>
</comment>
<dbReference type="NCBIfam" id="TIGR00210">
    <property type="entry name" value="gltS"/>
    <property type="match status" value="1"/>
</dbReference>
<dbReference type="HAMAP" id="MF_02062">
    <property type="entry name" value="GltS"/>
    <property type="match status" value="1"/>
</dbReference>
<evidence type="ECO:0000313" key="3">
    <source>
        <dbReference type="EMBL" id="GGA68845.1"/>
    </source>
</evidence>
<comment type="function">
    <text evidence="1">Catalyzes the sodium-dependent transport of glutamate.</text>
</comment>
<dbReference type="RefSeq" id="WP_087506503.1">
    <property type="nucleotide sequence ID" value="NZ_BMDX01000003.1"/>
</dbReference>